<comment type="caution">
    <text evidence="3">The sequence shown here is derived from an EMBL/GenBank/DDBJ whole genome shotgun (WGS) entry which is preliminary data.</text>
</comment>
<organism evidence="3 4">
    <name type="scientific">Diaporthe australafricana</name>
    <dbReference type="NCBI Taxonomy" id="127596"/>
    <lineage>
        <taxon>Eukaryota</taxon>
        <taxon>Fungi</taxon>
        <taxon>Dikarya</taxon>
        <taxon>Ascomycota</taxon>
        <taxon>Pezizomycotina</taxon>
        <taxon>Sordariomycetes</taxon>
        <taxon>Sordariomycetidae</taxon>
        <taxon>Diaporthales</taxon>
        <taxon>Diaporthaceae</taxon>
        <taxon>Diaporthe</taxon>
    </lineage>
</organism>
<dbReference type="Gene3D" id="3.40.50.1820">
    <property type="entry name" value="alpha/beta hydrolase"/>
    <property type="match status" value="1"/>
</dbReference>
<evidence type="ECO:0000313" key="4">
    <source>
        <dbReference type="Proteomes" id="UP001583177"/>
    </source>
</evidence>
<dbReference type="PANTHER" id="PTHR48070:SF7">
    <property type="entry name" value="SERINE HYDROLASE FSH DOMAIN-CONTAINING PROTEIN-RELATED"/>
    <property type="match status" value="1"/>
</dbReference>
<proteinExistence type="predicted"/>
<dbReference type="InterPro" id="IPR050593">
    <property type="entry name" value="LovG"/>
</dbReference>
<dbReference type="Pfam" id="PF03959">
    <property type="entry name" value="FSH1"/>
    <property type="match status" value="1"/>
</dbReference>
<keyword evidence="4" id="KW-1185">Reference proteome</keyword>
<dbReference type="Proteomes" id="UP001583177">
    <property type="component" value="Unassembled WGS sequence"/>
</dbReference>
<name>A0ABR3W2C1_9PEZI</name>
<evidence type="ECO:0000259" key="2">
    <source>
        <dbReference type="Pfam" id="PF03959"/>
    </source>
</evidence>
<dbReference type="PANTHER" id="PTHR48070">
    <property type="entry name" value="ESTERASE OVCA2"/>
    <property type="match status" value="1"/>
</dbReference>
<dbReference type="SUPFAM" id="SSF53474">
    <property type="entry name" value="alpha/beta-Hydrolases"/>
    <property type="match status" value="1"/>
</dbReference>
<dbReference type="InterPro" id="IPR005645">
    <property type="entry name" value="FSH-like_dom"/>
</dbReference>
<gene>
    <name evidence="3" type="ORF">Daus18300_012577</name>
</gene>
<protein>
    <recommendedName>
        <fullName evidence="2">Serine hydrolase domain-containing protein</fullName>
    </recommendedName>
</protein>
<accession>A0ABR3W2C1</accession>
<evidence type="ECO:0000256" key="1">
    <source>
        <dbReference type="ARBA" id="ARBA00022801"/>
    </source>
</evidence>
<feature type="domain" description="Serine hydrolase" evidence="2">
    <location>
        <begin position="5"/>
        <end position="209"/>
    </location>
</feature>
<dbReference type="InterPro" id="IPR029058">
    <property type="entry name" value="AB_hydrolase_fold"/>
</dbReference>
<sequence>MSVGDKYKILCLHGLGTNSDILETQTASLRYRLRESHTFSFLDGGHPWPPAPGIEASFGQSQAKSCLSYYDGTASSAAEAVRDLASYLCENGPFHHVLGFSLGASLIATLLMCPNTEANFEQAKSMIRTAIFICGILPQEWCSLRDGTFKETRADDMDEEKKIDIETIHAYSMDDAEFRGQNEGLLELCKASTRTKFLHTAGHDIPRSPGEVEILARAIIAQATVLQ</sequence>
<reference evidence="3 4" key="1">
    <citation type="journal article" date="2024" name="IMA Fungus">
        <title>IMA Genome - F19 : A genome assembly and annotation guide to empower mycologists, including annotated draft genome sequences of Ceratocystis pirilliformis, Diaporthe australafricana, Fusarium ophioides, Paecilomyces lecythidis, and Sporothrix stenoceras.</title>
        <authorList>
            <person name="Aylward J."/>
            <person name="Wilson A.M."/>
            <person name="Visagie C.M."/>
            <person name="Spraker J."/>
            <person name="Barnes I."/>
            <person name="Buitendag C."/>
            <person name="Ceriani C."/>
            <person name="Del Mar Angel L."/>
            <person name="du Plessis D."/>
            <person name="Fuchs T."/>
            <person name="Gasser K."/>
            <person name="Kramer D."/>
            <person name="Li W."/>
            <person name="Munsamy K."/>
            <person name="Piso A."/>
            <person name="Price J.L."/>
            <person name="Sonnekus B."/>
            <person name="Thomas C."/>
            <person name="van der Nest A."/>
            <person name="van Dijk A."/>
            <person name="van Heerden A."/>
            <person name="van Vuuren N."/>
            <person name="Yilmaz N."/>
            <person name="Duong T.A."/>
            <person name="van der Merwe N.A."/>
            <person name="Wingfield M.J."/>
            <person name="Wingfield B.D."/>
        </authorList>
    </citation>
    <scope>NUCLEOTIDE SEQUENCE [LARGE SCALE GENOMIC DNA]</scope>
    <source>
        <strain evidence="3 4">CMW 18300</strain>
    </source>
</reference>
<dbReference type="EMBL" id="JAWRVE010000173">
    <property type="protein sequence ID" value="KAL1851395.1"/>
    <property type="molecule type" value="Genomic_DNA"/>
</dbReference>
<evidence type="ECO:0000313" key="3">
    <source>
        <dbReference type="EMBL" id="KAL1851395.1"/>
    </source>
</evidence>
<keyword evidence="1" id="KW-0378">Hydrolase</keyword>